<evidence type="ECO:0000313" key="1">
    <source>
        <dbReference type="EMBL" id="DAE06533.1"/>
    </source>
</evidence>
<name>A0A8S5PIV5_9CAUD</name>
<proteinExistence type="predicted"/>
<sequence length="33" mass="3885">MFVYLQTVSKLCLLKELRVVKLSQFVSTIRKNV</sequence>
<organism evidence="1">
    <name type="scientific">Myoviridae sp. ct0jJ30</name>
    <dbReference type="NCBI Taxonomy" id="2825014"/>
    <lineage>
        <taxon>Viruses</taxon>
        <taxon>Duplodnaviria</taxon>
        <taxon>Heunggongvirae</taxon>
        <taxon>Uroviricota</taxon>
        <taxon>Caudoviricetes</taxon>
    </lineage>
</organism>
<dbReference type="EMBL" id="BK015439">
    <property type="protein sequence ID" value="DAE06533.1"/>
    <property type="molecule type" value="Genomic_DNA"/>
</dbReference>
<accession>A0A8S5PIV5</accession>
<reference evidence="1" key="1">
    <citation type="journal article" date="2021" name="Proc. Natl. Acad. Sci. U.S.A.">
        <title>A Catalog of Tens of Thousands of Viruses from Human Metagenomes Reveals Hidden Associations with Chronic Diseases.</title>
        <authorList>
            <person name="Tisza M.J."/>
            <person name="Buck C.B."/>
        </authorList>
    </citation>
    <scope>NUCLEOTIDE SEQUENCE</scope>
    <source>
        <strain evidence="1">Ct0jJ30</strain>
    </source>
</reference>
<protein>
    <submittedName>
        <fullName evidence="1">Uncharacterized protein</fullName>
    </submittedName>
</protein>